<dbReference type="RefSeq" id="WP_345160242.1">
    <property type="nucleotide sequence ID" value="NZ_BAABHC010000016.1"/>
</dbReference>
<dbReference type="EMBL" id="BAABHC010000016">
    <property type="protein sequence ID" value="GAA4436707.1"/>
    <property type="molecule type" value="Genomic_DNA"/>
</dbReference>
<keyword evidence="3" id="KW-1185">Reference proteome</keyword>
<keyword evidence="1" id="KW-0812">Transmembrane</keyword>
<sequence>MATYITEGQVREKDQKVELSFAYSTPPFVQVDVPPSTVAAGVVVVVVVVVVVPLVEVDVPEERVPKLTKTDIRSATMIV</sequence>
<gene>
    <name evidence="2" type="ORF">GCM10023188_30080</name>
</gene>
<reference evidence="3" key="1">
    <citation type="journal article" date="2019" name="Int. J. Syst. Evol. Microbiol.">
        <title>The Global Catalogue of Microorganisms (GCM) 10K type strain sequencing project: providing services to taxonomists for standard genome sequencing and annotation.</title>
        <authorList>
            <consortium name="The Broad Institute Genomics Platform"/>
            <consortium name="The Broad Institute Genome Sequencing Center for Infectious Disease"/>
            <person name="Wu L."/>
            <person name="Ma J."/>
        </authorList>
    </citation>
    <scope>NUCLEOTIDE SEQUENCE [LARGE SCALE GENOMIC DNA]</scope>
    <source>
        <strain evidence="3">JCM 17926</strain>
    </source>
</reference>
<feature type="transmembrane region" description="Helical" evidence="1">
    <location>
        <begin position="38"/>
        <end position="59"/>
    </location>
</feature>
<organism evidence="2 3">
    <name type="scientific">Pontibacter saemangeumensis</name>
    <dbReference type="NCBI Taxonomy" id="1084525"/>
    <lineage>
        <taxon>Bacteria</taxon>
        <taxon>Pseudomonadati</taxon>
        <taxon>Bacteroidota</taxon>
        <taxon>Cytophagia</taxon>
        <taxon>Cytophagales</taxon>
        <taxon>Hymenobacteraceae</taxon>
        <taxon>Pontibacter</taxon>
    </lineage>
</organism>
<proteinExistence type="predicted"/>
<protein>
    <submittedName>
        <fullName evidence="2">Uncharacterized protein</fullName>
    </submittedName>
</protein>
<evidence type="ECO:0000256" key="1">
    <source>
        <dbReference type="SAM" id="Phobius"/>
    </source>
</evidence>
<evidence type="ECO:0000313" key="3">
    <source>
        <dbReference type="Proteomes" id="UP001500552"/>
    </source>
</evidence>
<keyword evidence="1" id="KW-0472">Membrane</keyword>
<comment type="caution">
    <text evidence="2">The sequence shown here is derived from an EMBL/GenBank/DDBJ whole genome shotgun (WGS) entry which is preliminary data.</text>
</comment>
<keyword evidence="1" id="KW-1133">Transmembrane helix</keyword>
<name>A0ABP8LX44_9BACT</name>
<dbReference type="Proteomes" id="UP001500552">
    <property type="component" value="Unassembled WGS sequence"/>
</dbReference>
<accession>A0ABP8LX44</accession>
<evidence type="ECO:0000313" key="2">
    <source>
        <dbReference type="EMBL" id="GAA4436707.1"/>
    </source>
</evidence>